<dbReference type="PANTHER" id="PTHR35320:SF1">
    <property type="entry name" value="ATP-DEPENDENT CLP PROTEASE ATP-BINDING SUBUNIT"/>
    <property type="match status" value="1"/>
</dbReference>
<name>A0ABD1HF75_SALDI</name>
<organism evidence="1 2">
    <name type="scientific">Salvia divinorum</name>
    <name type="common">Maria pastora</name>
    <name type="synonym">Diviner's sage</name>
    <dbReference type="NCBI Taxonomy" id="28513"/>
    <lineage>
        <taxon>Eukaryota</taxon>
        <taxon>Viridiplantae</taxon>
        <taxon>Streptophyta</taxon>
        <taxon>Embryophyta</taxon>
        <taxon>Tracheophyta</taxon>
        <taxon>Spermatophyta</taxon>
        <taxon>Magnoliopsida</taxon>
        <taxon>eudicotyledons</taxon>
        <taxon>Gunneridae</taxon>
        <taxon>Pentapetalae</taxon>
        <taxon>asterids</taxon>
        <taxon>lamiids</taxon>
        <taxon>Lamiales</taxon>
        <taxon>Lamiaceae</taxon>
        <taxon>Nepetoideae</taxon>
        <taxon>Mentheae</taxon>
        <taxon>Salviinae</taxon>
        <taxon>Salvia</taxon>
        <taxon>Salvia subgen. Calosphace</taxon>
    </lineage>
</organism>
<evidence type="ECO:0000313" key="1">
    <source>
        <dbReference type="EMBL" id="KAL1555055.1"/>
    </source>
</evidence>
<proteinExistence type="predicted"/>
<keyword evidence="2" id="KW-1185">Reference proteome</keyword>
<dbReference type="AlphaFoldDB" id="A0ABD1HF75"/>
<evidence type="ECO:0000313" key="2">
    <source>
        <dbReference type="Proteomes" id="UP001567538"/>
    </source>
</evidence>
<reference evidence="1 2" key="1">
    <citation type="submission" date="2024-06" db="EMBL/GenBank/DDBJ databases">
        <title>A chromosome level genome sequence of Diviner's sage (Salvia divinorum).</title>
        <authorList>
            <person name="Ford S.A."/>
            <person name="Ro D.-K."/>
            <person name="Ness R.W."/>
            <person name="Phillips M.A."/>
        </authorList>
    </citation>
    <scope>NUCLEOTIDE SEQUENCE [LARGE SCALE GENOMIC DNA]</scope>
    <source>
        <strain evidence="1">SAF-2024a</strain>
        <tissue evidence="1">Leaf</tissue>
    </source>
</reference>
<comment type="caution">
    <text evidence="1">The sequence shown here is derived from an EMBL/GenBank/DDBJ whole genome shotgun (WGS) entry which is preliminary data.</text>
</comment>
<gene>
    <name evidence="1" type="ORF">AAHA92_15539</name>
</gene>
<protein>
    <submittedName>
        <fullName evidence="1">Uncharacterized protein</fullName>
    </submittedName>
</protein>
<dbReference type="PANTHER" id="PTHR35320">
    <property type="entry name" value="ATP-DEPENDENT CLP PROTEASE ATP-BINDING SUBUNIT"/>
    <property type="match status" value="1"/>
</dbReference>
<accession>A0ABD1HF75</accession>
<dbReference type="EMBL" id="JBEAFC010000006">
    <property type="protein sequence ID" value="KAL1555055.1"/>
    <property type="molecule type" value="Genomic_DNA"/>
</dbReference>
<dbReference type="Proteomes" id="UP001567538">
    <property type="component" value="Unassembled WGS sequence"/>
</dbReference>
<sequence>MGCQTFHINPNSFYKRIYAPNTTRFSPQPNFKLLKTTSLTSNRLNEPASTAIINQTQNPTPNVNFKTLGACKLGISRYPDFDYNAAGGAGSGTATKLSNGQVSVEFDVKKLYIPPLSTATTTFLGFPLPPLLKIDILPLAFRGEINLESGKVDLKFIAQFCFSVGSLYKARSLLVETVLTSDESKGKMREGRGERMDEDGRCRLVGVATVEPINDLFMDTFLSLPTECLADLNAVISFSTTQ</sequence>